<feature type="compositionally biased region" description="Basic and acidic residues" evidence="1">
    <location>
        <begin position="16"/>
        <end position="37"/>
    </location>
</feature>
<dbReference type="Proteomes" id="UP000276991">
    <property type="component" value="Unassembled WGS sequence"/>
</dbReference>
<feature type="compositionally biased region" description="Acidic residues" evidence="1">
    <location>
        <begin position="67"/>
        <end position="76"/>
    </location>
</feature>
<feature type="compositionally biased region" description="Acidic residues" evidence="1">
    <location>
        <begin position="38"/>
        <end position="55"/>
    </location>
</feature>
<evidence type="ECO:0000313" key="2">
    <source>
        <dbReference type="EMBL" id="VBB35390.1"/>
    </source>
</evidence>
<organism evidence="2 3">
    <name type="scientific">Acanthocheilonema viteae</name>
    <name type="common">Filarial nematode worm</name>
    <name type="synonym">Dipetalonema viteae</name>
    <dbReference type="NCBI Taxonomy" id="6277"/>
    <lineage>
        <taxon>Eukaryota</taxon>
        <taxon>Metazoa</taxon>
        <taxon>Ecdysozoa</taxon>
        <taxon>Nematoda</taxon>
        <taxon>Chromadorea</taxon>
        <taxon>Rhabditida</taxon>
        <taxon>Spirurina</taxon>
        <taxon>Spiruromorpha</taxon>
        <taxon>Filarioidea</taxon>
        <taxon>Onchocercidae</taxon>
        <taxon>Acanthocheilonema</taxon>
    </lineage>
</organism>
<name>A0A498SUG4_ACAVI</name>
<gene>
    <name evidence="2" type="ORF">NAV_LOCUS10181</name>
</gene>
<dbReference type="OrthoDB" id="5910226at2759"/>
<evidence type="ECO:0000256" key="1">
    <source>
        <dbReference type="SAM" id="MobiDB-lite"/>
    </source>
</evidence>
<sequence length="251" mass="28212">FEIALQTRLEEAERRLEELEGRNAREELDEEPMSRESEFDEEEAEWAPLPEEEAENWPNGAEWASLPDDEDEELETSEAPMETSGDEEPEEAFRELVLRSRTITIPVPATQGRLVAASPEDFRPADLGDLPEQLRNELQVPRAEPYTVVRGEESNDIGNVWHLQQAVRNNKRVAHSRFENAQAGWLLYPLRALPPVATAVHGCTENCSVGAAQSRLVPEIKCSRDERKTGEASSTSSCGERRGLTSPLHSR</sequence>
<protein>
    <submittedName>
        <fullName evidence="2">Uncharacterized protein</fullName>
    </submittedName>
</protein>
<feature type="region of interest" description="Disordered" evidence="1">
    <location>
        <begin position="16"/>
        <end position="90"/>
    </location>
</feature>
<feature type="non-terminal residue" evidence="2">
    <location>
        <position position="1"/>
    </location>
</feature>
<dbReference type="AlphaFoldDB" id="A0A498SUG4"/>
<dbReference type="EMBL" id="UPTC01005784">
    <property type="protein sequence ID" value="VBB35390.1"/>
    <property type="molecule type" value="Genomic_DNA"/>
</dbReference>
<reference evidence="2 3" key="1">
    <citation type="submission" date="2018-08" db="EMBL/GenBank/DDBJ databases">
        <authorList>
            <person name="Laetsch R D."/>
            <person name="Stevens L."/>
            <person name="Kumar S."/>
            <person name="Blaxter L. M."/>
        </authorList>
    </citation>
    <scope>NUCLEOTIDE SEQUENCE [LARGE SCALE GENOMIC DNA]</scope>
</reference>
<proteinExistence type="predicted"/>
<evidence type="ECO:0000313" key="3">
    <source>
        <dbReference type="Proteomes" id="UP000276991"/>
    </source>
</evidence>
<keyword evidence="3" id="KW-1185">Reference proteome</keyword>
<accession>A0A498SUG4</accession>
<feature type="region of interest" description="Disordered" evidence="1">
    <location>
        <begin position="223"/>
        <end position="251"/>
    </location>
</feature>